<dbReference type="RefSeq" id="WP_344200867.1">
    <property type="nucleotide sequence ID" value="NZ_BAAAME010000004.1"/>
</dbReference>
<dbReference type="Proteomes" id="UP001501057">
    <property type="component" value="Unassembled WGS sequence"/>
</dbReference>
<evidence type="ECO:0000313" key="4">
    <source>
        <dbReference type="Proteomes" id="UP001501057"/>
    </source>
</evidence>
<dbReference type="SUPFAM" id="SSF53720">
    <property type="entry name" value="ALDH-like"/>
    <property type="match status" value="1"/>
</dbReference>
<dbReference type="InterPro" id="IPR016163">
    <property type="entry name" value="Ald_DH_C"/>
</dbReference>
<gene>
    <name evidence="3" type="ORF">GCM10009710_20300</name>
</gene>
<dbReference type="InterPro" id="IPR016162">
    <property type="entry name" value="Ald_DH_N"/>
</dbReference>
<dbReference type="Pfam" id="PF00171">
    <property type="entry name" value="Aldedh"/>
    <property type="match status" value="1"/>
</dbReference>
<sequence>MTEYAVVNPATGEQVAAYPTATDAQVEDAIARAAQAHRALVADADPQARATALRAVATAHRERREELADVIVREMGKPREAALGEVDFAADIYEYYADHVGDILRDRPIDLLGGEGSGLVRRAPIGALLGIMPWNFPYYQVARFAGPNLALGNTIVLKHAPQCPESAALIEEIFAGTGLPDGAYVDLRASNEQVAEIIIPDRRIQGVSVTGSERAGAAVAEVAGRHLKKVALELGGSDPFVLLSTDDLDATVEAAVGARMDNSGQSCNGAKRFIVADDLYDAFLEKFTAAMTAVRPADPTSDDTELGPLSSLAAAERLQDQVDRAVAQGATLVAGGTRDGAFVVPTVLTDVSPENDAYREEFFGPVAVVYRVDGEDAAVELANDTDFGLGSYVFTTDEAQADRVADRIEAGMVFVNLVLADSPELPFGGIKRSGTSRELGLLAADEFANHKLIRKA</sequence>
<dbReference type="InterPro" id="IPR047110">
    <property type="entry name" value="GABD/Sad-like"/>
</dbReference>
<keyword evidence="1" id="KW-0560">Oxidoreductase</keyword>
<evidence type="ECO:0000259" key="2">
    <source>
        <dbReference type="Pfam" id="PF00171"/>
    </source>
</evidence>
<evidence type="ECO:0000313" key="3">
    <source>
        <dbReference type="EMBL" id="GAA1739958.1"/>
    </source>
</evidence>
<proteinExistence type="predicted"/>
<dbReference type="Gene3D" id="3.40.309.10">
    <property type="entry name" value="Aldehyde Dehydrogenase, Chain A, domain 2"/>
    <property type="match status" value="1"/>
</dbReference>
<reference evidence="4" key="1">
    <citation type="journal article" date="2019" name="Int. J. Syst. Evol. Microbiol.">
        <title>The Global Catalogue of Microorganisms (GCM) 10K type strain sequencing project: providing services to taxonomists for standard genome sequencing and annotation.</title>
        <authorList>
            <consortium name="The Broad Institute Genomics Platform"/>
            <consortium name="The Broad Institute Genome Sequencing Center for Infectious Disease"/>
            <person name="Wu L."/>
            <person name="Ma J."/>
        </authorList>
    </citation>
    <scope>NUCLEOTIDE SEQUENCE [LARGE SCALE GENOMIC DNA]</scope>
    <source>
        <strain evidence="4">JCM 13518</strain>
    </source>
</reference>
<evidence type="ECO:0000256" key="1">
    <source>
        <dbReference type="ARBA" id="ARBA00023002"/>
    </source>
</evidence>
<dbReference type="PANTHER" id="PTHR43217">
    <property type="entry name" value="SUCCINATE SEMIALDEHYDE DEHYDROGENASE [NAD(P)+] SAD"/>
    <property type="match status" value="1"/>
</dbReference>
<name>A0ABP4VWE3_9ACTN</name>
<dbReference type="Gene3D" id="3.40.605.10">
    <property type="entry name" value="Aldehyde Dehydrogenase, Chain A, domain 1"/>
    <property type="match status" value="1"/>
</dbReference>
<accession>A0ABP4VWE3</accession>
<dbReference type="PANTHER" id="PTHR43217:SF2">
    <property type="entry name" value="SUCCINATE-SEMIALDEHYDE DEHYDROGENASE [NADP(+)]"/>
    <property type="match status" value="1"/>
</dbReference>
<protein>
    <submittedName>
        <fullName evidence="3">Aldehyde dehydrogenase family protein</fullName>
    </submittedName>
</protein>
<feature type="domain" description="Aldehyde dehydrogenase" evidence="2">
    <location>
        <begin position="3"/>
        <end position="452"/>
    </location>
</feature>
<keyword evidence="4" id="KW-1185">Reference proteome</keyword>
<dbReference type="InterPro" id="IPR015590">
    <property type="entry name" value="Aldehyde_DH_dom"/>
</dbReference>
<organism evidence="3 4">
    <name type="scientific">Aeromicrobium alkaliterrae</name>
    <dbReference type="NCBI Taxonomy" id="302168"/>
    <lineage>
        <taxon>Bacteria</taxon>
        <taxon>Bacillati</taxon>
        <taxon>Actinomycetota</taxon>
        <taxon>Actinomycetes</taxon>
        <taxon>Propionibacteriales</taxon>
        <taxon>Nocardioidaceae</taxon>
        <taxon>Aeromicrobium</taxon>
    </lineage>
</organism>
<dbReference type="EMBL" id="BAAAME010000004">
    <property type="protein sequence ID" value="GAA1739958.1"/>
    <property type="molecule type" value="Genomic_DNA"/>
</dbReference>
<comment type="caution">
    <text evidence="3">The sequence shown here is derived from an EMBL/GenBank/DDBJ whole genome shotgun (WGS) entry which is preliminary data.</text>
</comment>
<dbReference type="InterPro" id="IPR016161">
    <property type="entry name" value="Ald_DH/histidinol_DH"/>
</dbReference>